<reference evidence="4" key="1">
    <citation type="submission" date="2020-11" db="EMBL/GenBank/DDBJ databases">
        <authorList>
            <person name="Tran Van P."/>
        </authorList>
    </citation>
    <scope>NUCLEOTIDE SEQUENCE</scope>
</reference>
<protein>
    <submittedName>
        <fullName evidence="4">Uncharacterized protein</fullName>
    </submittedName>
</protein>
<keyword evidence="2" id="KW-0804">Transcription</keyword>
<proteinExistence type="predicted"/>
<dbReference type="OrthoDB" id="6506116at2759"/>
<dbReference type="AlphaFoldDB" id="A0A7R9M0U0"/>
<sequence length="325" mass="35493">MQSNQMNTITIECQNELIMDFNNGRQCSLNTTKILAIYLERVTESIVQMSKCLPAFNQLLDSDQIALIKYGCFEMCSLRSVLCFDFEYEYWNYALDSEKTSALATLAEDQVFIACAKAGSAALDGLTSQQLFDLTQQNLVTASAMVQKRADAAQRQGLVCYANFNNNYGPGVLNIMGPTGEPQVLSTATSDDQKAEATKEIAQMTQLIICDEQYRAKHINDTITCNFLEQHGGALAQFNIKLPILNTVMGAGGTLLKGVTPPMASVVSQIGALYQQLYTTGKQCSQNLDLSTPQGCANLKMFDNELDRLGELGALAVASNLPIPI</sequence>
<dbReference type="InterPro" id="IPR035500">
    <property type="entry name" value="NHR-like_dom_sf"/>
</dbReference>
<name>A0A7R9M0U0_9ACAR</name>
<dbReference type="EMBL" id="CAJPVJ010004651">
    <property type="protein sequence ID" value="CAG2168805.1"/>
    <property type="molecule type" value="Genomic_DNA"/>
</dbReference>
<evidence type="ECO:0000256" key="2">
    <source>
        <dbReference type="ARBA" id="ARBA00023163"/>
    </source>
</evidence>
<dbReference type="EMBL" id="OC919476">
    <property type="protein sequence ID" value="CAD7651414.1"/>
    <property type="molecule type" value="Genomic_DNA"/>
</dbReference>
<keyword evidence="1" id="KW-0805">Transcription regulation</keyword>
<evidence type="ECO:0000313" key="4">
    <source>
        <dbReference type="EMBL" id="CAD7651414.1"/>
    </source>
</evidence>
<keyword evidence="3" id="KW-0675">Receptor</keyword>
<dbReference type="Gene3D" id="1.10.565.10">
    <property type="entry name" value="Retinoid X Receptor"/>
    <property type="match status" value="1"/>
</dbReference>
<gene>
    <name evidence="4" type="ORF">ONB1V03_LOCUS8289</name>
</gene>
<dbReference type="SUPFAM" id="SSF48508">
    <property type="entry name" value="Nuclear receptor ligand-binding domain"/>
    <property type="match status" value="1"/>
</dbReference>
<dbReference type="Proteomes" id="UP000728032">
    <property type="component" value="Unassembled WGS sequence"/>
</dbReference>
<evidence type="ECO:0000313" key="5">
    <source>
        <dbReference type="Proteomes" id="UP000728032"/>
    </source>
</evidence>
<organism evidence="4">
    <name type="scientific">Oppiella nova</name>
    <dbReference type="NCBI Taxonomy" id="334625"/>
    <lineage>
        <taxon>Eukaryota</taxon>
        <taxon>Metazoa</taxon>
        <taxon>Ecdysozoa</taxon>
        <taxon>Arthropoda</taxon>
        <taxon>Chelicerata</taxon>
        <taxon>Arachnida</taxon>
        <taxon>Acari</taxon>
        <taxon>Acariformes</taxon>
        <taxon>Sarcoptiformes</taxon>
        <taxon>Oribatida</taxon>
        <taxon>Brachypylina</taxon>
        <taxon>Oppioidea</taxon>
        <taxon>Oppiidae</taxon>
        <taxon>Oppiella</taxon>
    </lineage>
</organism>
<accession>A0A7R9M0U0</accession>
<evidence type="ECO:0000256" key="3">
    <source>
        <dbReference type="ARBA" id="ARBA00023170"/>
    </source>
</evidence>
<evidence type="ECO:0000256" key="1">
    <source>
        <dbReference type="ARBA" id="ARBA00023015"/>
    </source>
</evidence>
<keyword evidence="5" id="KW-1185">Reference proteome</keyword>